<sequence>MPSHKRIKLENPGEFTVMSTAERYSLIDAVRGYTELWDDKDPNFKDNIKRTRAWSVVKRDLEEIHGKDFSEEILSRTFKNLKDTYRRKVKEIKDHNSRATGCEASDNVEKIKAWPYFDALAFLDPVFDQGTRFTSVWEAVDVEGDIEFEESSSASTPSSRPKTPQAPPSFCSVAELGRKDNPKVNHPRRSIDGLTSAINSLKESNAKMDRTDSICMHLRATLQEMKQTRPDLFAKWSIKTDEFILTMSRDLYEVDRE</sequence>
<evidence type="ECO:0000256" key="1">
    <source>
        <dbReference type="SAM" id="MobiDB-lite"/>
    </source>
</evidence>
<feature type="domain" description="MADF" evidence="2">
    <location>
        <begin position="25"/>
        <end position="128"/>
    </location>
</feature>
<dbReference type="GO" id="GO:0005667">
    <property type="term" value="C:transcription regulator complex"/>
    <property type="evidence" value="ECO:0007669"/>
    <property type="project" value="TreeGrafter"/>
</dbReference>
<dbReference type="PANTHER" id="PTHR12243">
    <property type="entry name" value="MADF DOMAIN TRANSCRIPTION FACTOR"/>
    <property type="match status" value="1"/>
</dbReference>
<evidence type="ECO:0000313" key="5">
    <source>
        <dbReference type="WBParaSite" id="HPBE_0001948401-mRNA-1"/>
    </source>
</evidence>
<dbReference type="OrthoDB" id="5863841at2759"/>
<dbReference type="PANTHER" id="PTHR12243:SF67">
    <property type="entry name" value="COREPRESSOR OF PANGOLIN, ISOFORM A-RELATED"/>
    <property type="match status" value="1"/>
</dbReference>
<dbReference type="Proteomes" id="UP000050761">
    <property type="component" value="Unassembled WGS sequence"/>
</dbReference>
<accession>A0A183GBJ9</accession>
<evidence type="ECO:0000259" key="2">
    <source>
        <dbReference type="PROSITE" id="PS51029"/>
    </source>
</evidence>
<dbReference type="GO" id="GO:0006357">
    <property type="term" value="P:regulation of transcription by RNA polymerase II"/>
    <property type="evidence" value="ECO:0007669"/>
    <property type="project" value="TreeGrafter"/>
</dbReference>
<dbReference type="GO" id="GO:0005634">
    <property type="term" value="C:nucleus"/>
    <property type="evidence" value="ECO:0007669"/>
    <property type="project" value="TreeGrafter"/>
</dbReference>
<dbReference type="AlphaFoldDB" id="A0A183GBJ9"/>
<dbReference type="InterPro" id="IPR006578">
    <property type="entry name" value="MADF-dom"/>
</dbReference>
<reference evidence="5" key="2">
    <citation type="submission" date="2019-09" db="UniProtKB">
        <authorList>
            <consortium name="WormBaseParasite"/>
        </authorList>
    </citation>
    <scope>IDENTIFICATION</scope>
</reference>
<organism evidence="4 5">
    <name type="scientific">Heligmosomoides polygyrus</name>
    <name type="common">Parasitic roundworm</name>
    <dbReference type="NCBI Taxonomy" id="6339"/>
    <lineage>
        <taxon>Eukaryota</taxon>
        <taxon>Metazoa</taxon>
        <taxon>Ecdysozoa</taxon>
        <taxon>Nematoda</taxon>
        <taxon>Chromadorea</taxon>
        <taxon>Rhabditida</taxon>
        <taxon>Rhabditina</taxon>
        <taxon>Rhabditomorpha</taxon>
        <taxon>Strongyloidea</taxon>
        <taxon>Heligmosomidae</taxon>
        <taxon>Heligmosomoides</taxon>
    </lineage>
</organism>
<keyword evidence="4" id="KW-1185">Reference proteome</keyword>
<dbReference type="InterPro" id="IPR039353">
    <property type="entry name" value="TF_Adf1"/>
</dbReference>
<dbReference type="WBParaSite" id="HPBE_0001948401-mRNA-1">
    <property type="protein sequence ID" value="HPBE_0001948401-mRNA-1"/>
    <property type="gene ID" value="HPBE_0001948401"/>
</dbReference>
<accession>A0A3P8F6C4</accession>
<gene>
    <name evidence="3" type="ORF">HPBE_LOCUS19483</name>
</gene>
<feature type="region of interest" description="Disordered" evidence="1">
    <location>
        <begin position="148"/>
        <end position="169"/>
    </location>
</feature>
<reference evidence="3 4" key="1">
    <citation type="submission" date="2018-11" db="EMBL/GenBank/DDBJ databases">
        <authorList>
            <consortium name="Pathogen Informatics"/>
        </authorList>
    </citation>
    <scope>NUCLEOTIDE SEQUENCE [LARGE SCALE GENOMIC DNA]</scope>
</reference>
<dbReference type="EMBL" id="UZAH01031398">
    <property type="protein sequence ID" value="VDP15266.1"/>
    <property type="molecule type" value="Genomic_DNA"/>
</dbReference>
<evidence type="ECO:0000313" key="4">
    <source>
        <dbReference type="Proteomes" id="UP000050761"/>
    </source>
</evidence>
<protein>
    <submittedName>
        <fullName evidence="5">MADF domain-containing protein</fullName>
    </submittedName>
</protein>
<name>A0A183GBJ9_HELPZ</name>
<proteinExistence type="predicted"/>
<dbReference type="PROSITE" id="PS51029">
    <property type="entry name" value="MADF"/>
    <property type="match status" value="1"/>
</dbReference>
<evidence type="ECO:0000313" key="3">
    <source>
        <dbReference type="EMBL" id="VDP15266.1"/>
    </source>
</evidence>
<dbReference type="SMART" id="SM00595">
    <property type="entry name" value="MADF"/>
    <property type="match status" value="1"/>
</dbReference>
<dbReference type="Pfam" id="PF10545">
    <property type="entry name" value="MADF_DNA_bdg"/>
    <property type="match status" value="1"/>
</dbReference>